<dbReference type="InterPro" id="IPR001315">
    <property type="entry name" value="CARD"/>
</dbReference>
<dbReference type="PANTHER" id="PTHR22797:SF36">
    <property type="entry name" value="CASPASE RECRUITMENT DOMAIN-CONTAINING PROTEIN 6"/>
    <property type="match status" value="1"/>
</dbReference>
<protein>
    <submittedName>
        <fullName evidence="3">Nucleolar protein 3-like</fullName>
    </submittedName>
</protein>
<dbReference type="KEGG" id="emc:129339549"/>
<dbReference type="GeneID" id="129339549"/>
<dbReference type="Pfam" id="PF00619">
    <property type="entry name" value="CARD"/>
    <property type="match status" value="1"/>
</dbReference>
<reference evidence="3" key="1">
    <citation type="submission" date="2025-08" db="UniProtKB">
        <authorList>
            <consortium name="RefSeq"/>
        </authorList>
    </citation>
    <scope>IDENTIFICATION</scope>
    <source>
        <tissue evidence="3">Blood</tissue>
    </source>
</reference>
<accession>A0AA97K2A9</accession>
<feature type="domain" description="CARD" evidence="1">
    <location>
        <begin position="1"/>
        <end position="75"/>
    </location>
</feature>
<dbReference type="AlphaFoldDB" id="A0AA97K2A9"/>
<organism evidence="2 3">
    <name type="scientific">Eublepharis macularius</name>
    <name type="common">Leopard gecko</name>
    <name type="synonym">Cyrtodactylus macularius</name>
    <dbReference type="NCBI Taxonomy" id="481883"/>
    <lineage>
        <taxon>Eukaryota</taxon>
        <taxon>Metazoa</taxon>
        <taxon>Chordata</taxon>
        <taxon>Craniata</taxon>
        <taxon>Vertebrata</taxon>
        <taxon>Euteleostomi</taxon>
        <taxon>Lepidosauria</taxon>
        <taxon>Squamata</taxon>
        <taxon>Bifurcata</taxon>
        <taxon>Gekkota</taxon>
        <taxon>Eublepharidae</taxon>
        <taxon>Eublepharinae</taxon>
        <taxon>Eublepharis</taxon>
    </lineage>
</organism>
<dbReference type="SUPFAM" id="SSF47986">
    <property type="entry name" value="DEATH domain"/>
    <property type="match status" value="1"/>
</dbReference>
<proteinExistence type="predicted"/>
<evidence type="ECO:0000313" key="2">
    <source>
        <dbReference type="Proteomes" id="UP001190640"/>
    </source>
</evidence>
<keyword evidence="2" id="KW-1185">Reference proteome</keyword>
<dbReference type="Gene3D" id="1.10.533.10">
    <property type="entry name" value="Death Domain, Fas"/>
    <property type="match status" value="1"/>
</dbReference>
<evidence type="ECO:0000313" key="3">
    <source>
        <dbReference type="RefSeq" id="XP_054850105.1"/>
    </source>
</evidence>
<dbReference type="GO" id="GO:0042981">
    <property type="term" value="P:regulation of apoptotic process"/>
    <property type="evidence" value="ECO:0007669"/>
    <property type="project" value="InterPro"/>
</dbReference>
<evidence type="ECO:0000259" key="1">
    <source>
        <dbReference type="PROSITE" id="PS50209"/>
    </source>
</evidence>
<dbReference type="RefSeq" id="XP_054850105.1">
    <property type="nucleotide sequence ID" value="XM_054994130.1"/>
</dbReference>
<gene>
    <name evidence="3" type="primary">LOC129339549</name>
</gene>
<name>A0AA97K2A9_EUBMA</name>
<dbReference type="Proteomes" id="UP001190640">
    <property type="component" value="Chromosome 12"/>
</dbReference>
<dbReference type="InterPro" id="IPR052685">
    <property type="entry name" value="Apoptosis_Repressor_CARD"/>
</dbReference>
<dbReference type="InterPro" id="IPR011029">
    <property type="entry name" value="DEATH-like_dom_sf"/>
</dbReference>
<sequence length="188" mass="20875">MAFETIRRGREKLITFLQRAPDLILDDTAAQGLVSEADYEVLDKLSDPKEKIRRLLVKVQIKGEQTCQTFLEGIRGLFPDLPPDLWPPASACSPLACSDLNGGCNPAILDNGGPKNPEVEEAKVKDELLAEDSKDEELENVPGGQELGQEPMETEMFDASSSPRQIRLLLPKFLCLISNNNSLFHRRS</sequence>
<dbReference type="CDD" id="cd01671">
    <property type="entry name" value="CARD"/>
    <property type="match status" value="1"/>
</dbReference>
<dbReference type="PANTHER" id="PTHR22797">
    <property type="entry name" value="CARD6/NUCLEOLAR PROTEIN 3"/>
    <property type="match status" value="1"/>
</dbReference>
<dbReference type="PROSITE" id="PS50209">
    <property type="entry name" value="CARD"/>
    <property type="match status" value="1"/>
</dbReference>